<reference evidence="1" key="1">
    <citation type="submission" date="2020-08" db="EMBL/GenBank/DDBJ databases">
        <title>Complete genome sequence of Weissella confusa strain FS54 provides insights into metabolic potential.</title>
        <authorList>
            <person name="Fhoula I."/>
            <person name="Najjari A."/>
            <person name="Lekired A."/>
            <person name="Bessrour-Aouam N."/>
            <person name="Jaballah S."/>
            <person name="Klibi N."/>
            <person name="Ouzari H.-I."/>
        </authorList>
    </citation>
    <scope>NUCLEOTIDE SEQUENCE</scope>
    <source>
        <strain evidence="1">FS54</strain>
    </source>
</reference>
<accession>A0A923NGR1</accession>
<organism evidence="1 2">
    <name type="scientific">Weissella confusa</name>
    <name type="common">Lactobacillus confusus</name>
    <dbReference type="NCBI Taxonomy" id="1583"/>
    <lineage>
        <taxon>Bacteria</taxon>
        <taxon>Bacillati</taxon>
        <taxon>Bacillota</taxon>
        <taxon>Bacilli</taxon>
        <taxon>Lactobacillales</taxon>
        <taxon>Lactobacillaceae</taxon>
        <taxon>Weissella</taxon>
    </lineage>
</organism>
<protein>
    <submittedName>
        <fullName evidence="1">ROK family protein</fullName>
    </submittedName>
</protein>
<sequence>MAEFVAAVHTIVDLYRYRIKGVAISAPGKVDHRDETIYAGGALPFLDKVNLVDELQLDMPVAVEHGFFFRNFVRFLPYLAGMLRANMYSGE</sequence>
<name>A0A923NGR1_WEICO</name>
<evidence type="ECO:0000313" key="2">
    <source>
        <dbReference type="Proteomes" id="UP000650485"/>
    </source>
</evidence>
<proteinExistence type="predicted"/>
<dbReference type="AlphaFoldDB" id="A0A923NGR1"/>
<dbReference type="InterPro" id="IPR043129">
    <property type="entry name" value="ATPase_NBD"/>
</dbReference>
<evidence type="ECO:0000313" key="1">
    <source>
        <dbReference type="EMBL" id="MBC6498463.1"/>
    </source>
</evidence>
<dbReference type="SUPFAM" id="SSF53067">
    <property type="entry name" value="Actin-like ATPase domain"/>
    <property type="match status" value="1"/>
</dbReference>
<gene>
    <name evidence="1" type="ORF">H7R52_06305</name>
</gene>
<dbReference type="Proteomes" id="UP000650485">
    <property type="component" value="Unassembled WGS sequence"/>
</dbReference>
<dbReference type="Gene3D" id="3.30.420.40">
    <property type="match status" value="1"/>
</dbReference>
<comment type="caution">
    <text evidence="1">The sequence shown here is derived from an EMBL/GenBank/DDBJ whole genome shotgun (WGS) entry which is preliminary data.</text>
</comment>
<dbReference type="EMBL" id="JACSZT010000004">
    <property type="protein sequence ID" value="MBC6498463.1"/>
    <property type="molecule type" value="Genomic_DNA"/>
</dbReference>